<comment type="caution">
    <text evidence="2">The sequence shown here is derived from an EMBL/GenBank/DDBJ whole genome shotgun (WGS) entry which is preliminary data.</text>
</comment>
<evidence type="ECO:0000313" key="3">
    <source>
        <dbReference type="Proteomes" id="UP000673691"/>
    </source>
</evidence>
<feature type="region of interest" description="Disordered" evidence="1">
    <location>
        <begin position="94"/>
        <end position="122"/>
    </location>
</feature>
<reference evidence="2 3" key="1">
    <citation type="journal article" name="Sci. Rep.">
        <title>Genome-scale phylogenetic analyses confirm Olpidium as the closest living zoosporic fungus to the non-flagellated, terrestrial fungi.</title>
        <authorList>
            <person name="Chang Y."/>
            <person name="Rochon D."/>
            <person name="Sekimoto S."/>
            <person name="Wang Y."/>
            <person name="Chovatia M."/>
            <person name="Sandor L."/>
            <person name="Salamov A."/>
            <person name="Grigoriev I.V."/>
            <person name="Stajich J.E."/>
            <person name="Spatafora J.W."/>
        </authorList>
    </citation>
    <scope>NUCLEOTIDE SEQUENCE [LARGE SCALE GENOMIC DNA]</scope>
    <source>
        <strain evidence="2">S191</strain>
    </source>
</reference>
<accession>A0A8H8DLS8</accession>
<gene>
    <name evidence="2" type="ORF">BJ554DRAFT_4667</name>
</gene>
<evidence type="ECO:0000256" key="1">
    <source>
        <dbReference type="SAM" id="MobiDB-lite"/>
    </source>
</evidence>
<dbReference type="Proteomes" id="UP000673691">
    <property type="component" value="Unassembled WGS sequence"/>
</dbReference>
<name>A0A8H8DLS8_9FUNG</name>
<evidence type="ECO:0000313" key="2">
    <source>
        <dbReference type="EMBL" id="KAG5462547.1"/>
    </source>
</evidence>
<dbReference type="AlphaFoldDB" id="A0A8H8DLS8"/>
<keyword evidence="3" id="KW-1185">Reference proteome</keyword>
<dbReference type="EMBL" id="JAEFCI010001986">
    <property type="protein sequence ID" value="KAG5462547.1"/>
    <property type="molecule type" value="Genomic_DNA"/>
</dbReference>
<protein>
    <submittedName>
        <fullName evidence="2">Uncharacterized protein</fullName>
    </submittedName>
</protein>
<organism evidence="2 3">
    <name type="scientific">Olpidium bornovanus</name>
    <dbReference type="NCBI Taxonomy" id="278681"/>
    <lineage>
        <taxon>Eukaryota</taxon>
        <taxon>Fungi</taxon>
        <taxon>Fungi incertae sedis</taxon>
        <taxon>Olpidiomycota</taxon>
        <taxon>Olpidiomycotina</taxon>
        <taxon>Olpidiomycetes</taxon>
        <taxon>Olpidiales</taxon>
        <taxon>Olpidiaceae</taxon>
        <taxon>Olpidium</taxon>
    </lineage>
</organism>
<sequence>MNSVIIPYVDKFYAKTAREFHSFCMLSFPLINDATAFRGTRKPHLVYFHCVDERSVPFENIPELERRVSQGDLVNIDHEVVTTTCELPFFPFSARDPNPCPNSRAKTPGRRRSRSVALGSPT</sequence>
<proteinExistence type="predicted"/>